<dbReference type="STRING" id="643648.Slip_0182"/>
<evidence type="ECO:0000313" key="4">
    <source>
        <dbReference type="Proteomes" id="UP000000378"/>
    </source>
</evidence>
<keyword evidence="4" id="KW-1185">Reference proteome</keyword>
<reference evidence="3 4" key="2">
    <citation type="journal article" date="2010" name="Stand. Genomic Sci.">
        <title>Complete genome sequence of Syntrophothermus lipocalidus type strain (TGB-C1).</title>
        <authorList>
            <person name="Djao O.D."/>
            <person name="Zhang X."/>
            <person name="Lucas S."/>
            <person name="Lapidus A."/>
            <person name="Del Rio T.G."/>
            <person name="Nolan M."/>
            <person name="Tice H."/>
            <person name="Cheng J.F."/>
            <person name="Han C."/>
            <person name="Tapia R."/>
            <person name="Goodwin L."/>
            <person name="Pitluck S."/>
            <person name="Liolios K."/>
            <person name="Ivanova N."/>
            <person name="Mavromatis K."/>
            <person name="Mikhailova N."/>
            <person name="Ovchinnikova G."/>
            <person name="Pati A."/>
            <person name="Brambilla E."/>
            <person name="Chen A."/>
            <person name="Palaniappan K."/>
            <person name="Land M."/>
            <person name="Hauser L."/>
            <person name="Chang Y.J."/>
            <person name="Jeffries C.D."/>
            <person name="Rohde M."/>
            <person name="Sikorski J."/>
            <person name="Spring S."/>
            <person name="Goker M."/>
            <person name="Detter J.C."/>
            <person name="Woyke T."/>
            <person name="Bristow J."/>
            <person name="Eisen J.A."/>
            <person name="Markowitz V."/>
            <person name="Hugenholtz P."/>
            <person name="Kyrpides N.C."/>
            <person name="Klenk H.P."/>
        </authorList>
    </citation>
    <scope>NUCLEOTIDE SEQUENCE [LARGE SCALE GENOMIC DNA]</scope>
    <source>
        <strain evidence="4">DSM 12680 / TGB-C1</strain>
    </source>
</reference>
<gene>
    <name evidence="3" type="ordered locus">Slip_0182</name>
</gene>
<dbReference type="InterPro" id="IPR006442">
    <property type="entry name" value="Antitoxin_Phd/YefM"/>
</dbReference>
<dbReference type="SUPFAM" id="SSF143120">
    <property type="entry name" value="YefM-like"/>
    <property type="match status" value="1"/>
</dbReference>
<dbReference type="OrthoDB" id="9808428at2"/>
<proteinExistence type="inferred from homology"/>
<dbReference type="Pfam" id="PF02604">
    <property type="entry name" value="PhdYeFM_antitox"/>
    <property type="match status" value="1"/>
</dbReference>
<organism evidence="3 4">
    <name type="scientific">Syntrophothermus lipocalidus (strain DSM 12680 / TGB-C1)</name>
    <dbReference type="NCBI Taxonomy" id="643648"/>
    <lineage>
        <taxon>Bacteria</taxon>
        <taxon>Bacillati</taxon>
        <taxon>Bacillota</taxon>
        <taxon>Clostridia</taxon>
        <taxon>Eubacteriales</taxon>
        <taxon>Syntrophomonadaceae</taxon>
        <taxon>Syntrophothermus</taxon>
    </lineage>
</organism>
<dbReference type="Proteomes" id="UP000000378">
    <property type="component" value="Chromosome"/>
</dbReference>
<comment type="function">
    <text evidence="2">Antitoxin component of a type II toxin-antitoxin (TA) system.</text>
</comment>
<dbReference type="InterPro" id="IPR036165">
    <property type="entry name" value="YefM-like_sf"/>
</dbReference>
<evidence type="ECO:0000256" key="1">
    <source>
        <dbReference type="ARBA" id="ARBA00009981"/>
    </source>
</evidence>
<evidence type="ECO:0000313" key="3">
    <source>
        <dbReference type="EMBL" id="ADI00981.1"/>
    </source>
</evidence>
<sequence>MIITATELKTNIGKYLRLAETEDIIITKNNKPIVKLTSLRENKLDILTELVGVVQNDGYTLDDARKDRLSRQ</sequence>
<accession>D7CJ92</accession>
<dbReference type="KEGG" id="slp:Slip_0182"/>
<dbReference type="HOGENOM" id="CLU_195100_0_0_9"/>
<dbReference type="NCBIfam" id="TIGR01552">
    <property type="entry name" value="phd_fam"/>
    <property type="match status" value="1"/>
</dbReference>
<protein>
    <recommendedName>
        <fullName evidence="2">Antitoxin</fullName>
    </recommendedName>
</protein>
<evidence type="ECO:0000256" key="2">
    <source>
        <dbReference type="RuleBase" id="RU362080"/>
    </source>
</evidence>
<comment type="similarity">
    <text evidence="1 2">Belongs to the phD/YefM antitoxin family.</text>
</comment>
<dbReference type="EMBL" id="CP002048">
    <property type="protein sequence ID" value="ADI00981.1"/>
    <property type="molecule type" value="Genomic_DNA"/>
</dbReference>
<dbReference type="eggNOG" id="COG4118">
    <property type="taxonomic scope" value="Bacteria"/>
</dbReference>
<dbReference type="AlphaFoldDB" id="D7CJ92"/>
<name>D7CJ92_SYNLT</name>
<dbReference type="RefSeq" id="WP_013174385.1">
    <property type="nucleotide sequence ID" value="NC_014220.1"/>
</dbReference>
<reference evidence="4" key="1">
    <citation type="journal article" date="2010" name="Stand. Genomic Sci.">
        <title>Complete genome sequence of Syntrophothermus lipocalidus type strain (TGB-C1T).</title>
        <authorList>
            <consortium name="US DOE Joint Genome Institute (JGI-PGF)"/>
            <person name="Djao O."/>
            <person name="Zhang X."/>
            <person name="Lucas S."/>
            <person name="Lapidus A."/>
            <person name="Glavina Del Rio T."/>
            <person name="Nolan M."/>
            <person name="Tice H."/>
            <person name="Cheng J."/>
            <person name="Han C."/>
            <person name="Tapia R."/>
            <person name="Goodwin L."/>
            <person name="Pitluck S."/>
            <person name="Liolios K."/>
            <person name="Ivanova N."/>
            <person name="Mavromatis K."/>
            <person name="Mikhailova N."/>
            <person name="Ovchinnikova G."/>
            <person name="Pati A."/>
            <person name="Brambilla E."/>
            <person name="Chen A."/>
            <person name="Palaniappan K."/>
            <person name="Land M."/>
            <person name="Hauser L."/>
            <person name="Chang Y."/>
            <person name="Jeffries C."/>
            <person name="Rohde M."/>
            <person name="Sikorski J."/>
            <person name="Spring S."/>
            <person name="Goker M."/>
            <person name="Detter J."/>
            <person name="Woyke T."/>
            <person name="Bristow J."/>
            <person name="Eisen J."/>
            <person name="Markowitz V."/>
            <person name="Hugenholtz P."/>
            <person name="Kyrpides N."/>
            <person name="Klenk H."/>
        </authorList>
    </citation>
    <scope>NUCLEOTIDE SEQUENCE [LARGE SCALE GENOMIC DNA]</scope>
    <source>
        <strain evidence="4">DSM 12680 / TGB-C1</strain>
    </source>
</reference>